<dbReference type="PROSITE" id="PS50056">
    <property type="entry name" value="TYR_PHOSPHATASE_2"/>
    <property type="match status" value="1"/>
</dbReference>
<organism evidence="3 4">
    <name type="scientific">Dibothriocephalus latus</name>
    <name type="common">Fish tapeworm</name>
    <name type="synonym">Diphyllobothrium latum</name>
    <dbReference type="NCBI Taxonomy" id="60516"/>
    <lineage>
        <taxon>Eukaryota</taxon>
        <taxon>Metazoa</taxon>
        <taxon>Spiralia</taxon>
        <taxon>Lophotrochozoa</taxon>
        <taxon>Platyhelminthes</taxon>
        <taxon>Cestoda</taxon>
        <taxon>Eucestoda</taxon>
        <taxon>Diphyllobothriidea</taxon>
        <taxon>Diphyllobothriidae</taxon>
        <taxon>Dibothriocephalus</taxon>
    </lineage>
</organism>
<dbReference type="Pfam" id="PF00102">
    <property type="entry name" value="Y_phosphatase"/>
    <property type="match status" value="1"/>
</dbReference>
<dbReference type="InterPro" id="IPR050348">
    <property type="entry name" value="Protein-Tyr_Phosphatase"/>
</dbReference>
<dbReference type="SMART" id="SM00404">
    <property type="entry name" value="PTPc_motif"/>
    <property type="match status" value="1"/>
</dbReference>
<dbReference type="InterPro" id="IPR000242">
    <property type="entry name" value="PTP_cat"/>
</dbReference>
<evidence type="ECO:0000259" key="2">
    <source>
        <dbReference type="PROSITE" id="PS50056"/>
    </source>
</evidence>
<gene>
    <name evidence="3" type="ORF">DILT_LOCUS11446</name>
</gene>
<dbReference type="EMBL" id="UYRU01063083">
    <property type="protein sequence ID" value="VDN15615.1"/>
    <property type="molecule type" value="Genomic_DNA"/>
</dbReference>
<dbReference type="InterPro" id="IPR000387">
    <property type="entry name" value="Tyr_Pase_dom"/>
</dbReference>
<feature type="domain" description="Tyrosine-protein phosphatase" evidence="1">
    <location>
        <begin position="24"/>
        <end position="135"/>
    </location>
</feature>
<dbReference type="Proteomes" id="UP000281553">
    <property type="component" value="Unassembled WGS sequence"/>
</dbReference>
<dbReference type="PANTHER" id="PTHR19134:SF449">
    <property type="entry name" value="TYROSINE-PROTEIN PHOSPHATASE 1"/>
    <property type="match status" value="1"/>
</dbReference>
<evidence type="ECO:0000259" key="1">
    <source>
        <dbReference type="PROSITE" id="PS50055"/>
    </source>
</evidence>
<feature type="domain" description="Tyrosine specific protein phosphatases" evidence="2">
    <location>
        <begin position="60"/>
        <end position="140"/>
    </location>
</feature>
<dbReference type="SUPFAM" id="SSF52799">
    <property type="entry name" value="(Phosphotyrosine protein) phosphatases II"/>
    <property type="match status" value="1"/>
</dbReference>
<dbReference type="GO" id="GO:0004725">
    <property type="term" value="F:protein tyrosine phosphatase activity"/>
    <property type="evidence" value="ECO:0007669"/>
    <property type="project" value="InterPro"/>
</dbReference>
<reference evidence="3 4" key="1">
    <citation type="submission" date="2018-11" db="EMBL/GenBank/DDBJ databases">
        <authorList>
            <consortium name="Pathogen Informatics"/>
        </authorList>
    </citation>
    <scope>NUCLEOTIDE SEQUENCE [LARGE SCALE GENOMIC DNA]</scope>
</reference>
<protein>
    <recommendedName>
        <fullName evidence="5">Tyrosine-protein phosphatase domain-containing protein</fullName>
    </recommendedName>
</protein>
<dbReference type="InterPro" id="IPR029021">
    <property type="entry name" value="Prot-tyrosine_phosphatase-like"/>
</dbReference>
<dbReference type="AlphaFoldDB" id="A0A3P7LFF3"/>
<sequence>MTAEFHSLRNDCRVYKEFEIKEHDVTVRTLRIKPHGERKSWKVVQIHFHKWSEADHLNAERLYHALRVCHDHGYRPKVDRSKGPITVHGSTGIGRAAVFINAQFLLDRLHHAPASLDVFGTVLATRRYRPNMVKTLVRRVCRLAVLFIVSIQVEGCHCITKYPADN</sequence>
<name>A0A3P7LFF3_DIBLA</name>
<dbReference type="Gene3D" id="3.90.190.10">
    <property type="entry name" value="Protein tyrosine phosphatase superfamily"/>
    <property type="match status" value="1"/>
</dbReference>
<evidence type="ECO:0000313" key="3">
    <source>
        <dbReference type="EMBL" id="VDN15615.1"/>
    </source>
</evidence>
<dbReference type="InterPro" id="IPR003595">
    <property type="entry name" value="Tyr_Pase_cat"/>
</dbReference>
<dbReference type="PANTHER" id="PTHR19134">
    <property type="entry name" value="RECEPTOR-TYPE TYROSINE-PROTEIN PHOSPHATASE"/>
    <property type="match status" value="1"/>
</dbReference>
<keyword evidence="4" id="KW-1185">Reference proteome</keyword>
<dbReference type="OrthoDB" id="6144703at2759"/>
<evidence type="ECO:0008006" key="5">
    <source>
        <dbReference type="Google" id="ProtNLM"/>
    </source>
</evidence>
<evidence type="ECO:0000313" key="4">
    <source>
        <dbReference type="Proteomes" id="UP000281553"/>
    </source>
</evidence>
<proteinExistence type="predicted"/>
<dbReference type="PROSITE" id="PS50055">
    <property type="entry name" value="TYR_PHOSPHATASE_PTP"/>
    <property type="match status" value="1"/>
</dbReference>
<accession>A0A3P7LFF3</accession>